<feature type="chain" id="PRO_5042295175" evidence="1">
    <location>
        <begin position="23"/>
        <end position="276"/>
    </location>
</feature>
<keyword evidence="1" id="KW-0732">Signal</keyword>
<dbReference type="RefSeq" id="WP_330927607.1">
    <property type="nucleotide sequence ID" value="NZ_CP119075.1"/>
</dbReference>
<dbReference type="AlphaFoldDB" id="A0AAF0I4V1"/>
<reference evidence="2" key="1">
    <citation type="submission" date="2023-03" db="EMBL/GenBank/DDBJ databases">
        <title>Lomoglobus Profundus gen. nov., sp. nov., a novel member of the phylum Verrucomicrobia, isolated from deep-marine sediment of South China Sea.</title>
        <authorList>
            <person name="Ahmad T."/>
            <person name="Ishaq S.E."/>
            <person name="Wang F."/>
        </authorList>
    </citation>
    <scope>NUCLEOTIDE SEQUENCE</scope>
    <source>
        <strain evidence="2">LMO-M01</strain>
    </source>
</reference>
<sequence length="276" mass="30375">MPSFRRTTLSILLSAITLTAMAPCSMHASELPLTDGEHFTYRLSWGIFGKAGELHMTASKAPGAEDSHTTIVMETSTRGVIRALYPFDGRAESLYENDTGRLLQAKATTMSRTKETSAIIDLNYDTAMASYVDHLRPEKSLEVEIPDGNPADFLTTLIQTRTWDLAIGEKRDVTVLFDDEFYELQITAEEEVTIKTPWGKKRALVLIPRMVENPKGMFKRGGEVRVWLSLDGQRLPLRFEVKVKVGTAVAVLTDHGSSDPAAAEIAPSAGIATSDL</sequence>
<dbReference type="KEGG" id="slom:PXH66_09170"/>
<evidence type="ECO:0000256" key="1">
    <source>
        <dbReference type="SAM" id="SignalP"/>
    </source>
</evidence>
<dbReference type="EMBL" id="CP119075">
    <property type="protein sequence ID" value="WED67019.1"/>
    <property type="molecule type" value="Genomic_DNA"/>
</dbReference>
<proteinExistence type="predicted"/>
<evidence type="ECO:0000313" key="2">
    <source>
        <dbReference type="EMBL" id="WED67019.1"/>
    </source>
</evidence>
<accession>A0AAF0I4V1</accession>
<gene>
    <name evidence="2" type="ORF">PXH66_09170</name>
</gene>
<organism evidence="2 3">
    <name type="scientific">Synoicihabitans lomoniglobus</name>
    <dbReference type="NCBI Taxonomy" id="2909285"/>
    <lineage>
        <taxon>Bacteria</taxon>
        <taxon>Pseudomonadati</taxon>
        <taxon>Verrucomicrobiota</taxon>
        <taxon>Opitutia</taxon>
        <taxon>Opitutales</taxon>
        <taxon>Opitutaceae</taxon>
        <taxon>Synoicihabitans</taxon>
    </lineage>
</organism>
<name>A0AAF0I4V1_9BACT</name>
<dbReference type="Pfam" id="PF11306">
    <property type="entry name" value="DUF3108"/>
    <property type="match status" value="1"/>
</dbReference>
<dbReference type="InterPro" id="IPR021457">
    <property type="entry name" value="DUF3108"/>
</dbReference>
<dbReference type="Proteomes" id="UP001218638">
    <property type="component" value="Chromosome"/>
</dbReference>
<feature type="signal peptide" evidence="1">
    <location>
        <begin position="1"/>
        <end position="22"/>
    </location>
</feature>
<keyword evidence="3" id="KW-1185">Reference proteome</keyword>
<protein>
    <submittedName>
        <fullName evidence="2">DUF3108 domain-containing protein</fullName>
    </submittedName>
</protein>
<evidence type="ECO:0000313" key="3">
    <source>
        <dbReference type="Proteomes" id="UP001218638"/>
    </source>
</evidence>